<dbReference type="GO" id="GO:0016740">
    <property type="term" value="F:transferase activity"/>
    <property type="evidence" value="ECO:0007669"/>
    <property type="project" value="UniProtKB-KW"/>
</dbReference>
<dbReference type="Gene3D" id="3.90.550.10">
    <property type="entry name" value="Spore Coat Polysaccharide Biosynthesis Protein SpsA, Chain A"/>
    <property type="match status" value="1"/>
</dbReference>
<dbReference type="PANTHER" id="PTHR10859:SF91">
    <property type="entry name" value="DOLICHYL-PHOSPHATE BETA-GLUCOSYLTRANSFERASE"/>
    <property type="match status" value="1"/>
</dbReference>
<dbReference type="InterPro" id="IPR001173">
    <property type="entry name" value="Glyco_trans_2-like"/>
</dbReference>
<evidence type="ECO:0000259" key="1">
    <source>
        <dbReference type="Pfam" id="PF00535"/>
    </source>
</evidence>
<gene>
    <name evidence="2" type="ordered locus">MCP_0230</name>
</gene>
<dbReference type="STRING" id="304371.MCP_0230"/>
<dbReference type="OrthoDB" id="351177at2157"/>
<keyword evidence="3" id="KW-1185">Reference proteome</keyword>
<dbReference type="eggNOG" id="arCOG00895">
    <property type="taxonomic scope" value="Archaea"/>
</dbReference>
<dbReference type="AlphaFoldDB" id="D1YV30"/>
<protein>
    <submittedName>
        <fullName evidence="2">Dolichyl-phosphate beta-glucosyltransferase</fullName>
    </submittedName>
</protein>
<evidence type="ECO:0000313" key="2">
    <source>
        <dbReference type="EMBL" id="BAI60302.1"/>
    </source>
</evidence>
<dbReference type="SUPFAM" id="SSF53448">
    <property type="entry name" value="Nucleotide-diphospho-sugar transferases"/>
    <property type="match status" value="1"/>
</dbReference>
<reference evidence="3" key="3">
    <citation type="journal article" date="2011" name="PLoS ONE">
        <title>Genome sequence of a mesophilic hydrogenotrophic methanogen Methanocella paludicola, the first cultivated representative of the order Methanocellales.</title>
        <authorList>
            <person name="Sakai S."/>
            <person name="Takaki Y."/>
            <person name="Shimamura S."/>
            <person name="Sekine M."/>
            <person name="Tajima T."/>
            <person name="Kosugi H."/>
            <person name="Ichikawa N."/>
            <person name="Tasumi E."/>
            <person name="Hiraki A.T."/>
            <person name="Shimizu A."/>
            <person name="Kato Y."/>
            <person name="Nishiko R."/>
            <person name="Mori K."/>
            <person name="Fujita N."/>
            <person name="Imachi H."/>
            <person name="Takai K."/>
        </authorList>
    </citation>
    <scope>NUCLEOTIDE SEQUENCE [LARGE SCALE GENOMIC DNA]</scope>
    <source>
        <strain evidence="3">DSM 17711 / JCM 13418 / NBRC 101707 / SANAE</strain>
    </source>
</reference>
<dbReference type="CAZy" id="GT2">
    <property type="family name" value="Glycosyltransferase Family 2"/>
</dbReference>
<organism evidence="2 3">
    <name type="scientific">Methanocella paludicola (strain DSM 17711 / JCM 13418 / NBRC 101707 / SANAE)</name>
    <dbReference type="NCBI Taxonomy" id="304371"/>
    <lineage>
        <taxon>Archaea</taxon>
        <taxon>Methanobacteriati</taxon>
        <taxon>Methanobacteriota</taxon>
        <taxon>Stenosarchaea group</taxon>
        <taxon>Methanomicrobia</taxon>
        <taxon>Methanocellales</taxon>
        <taxon>Methanocellaceae</taxon>
        <taxon>Methanocella</taxon>
    </lineage>
</organism>
<dbReference type="PANTHER" id="PTHR10859">
    <property type="entry name" value="GLYCOSYL TRANSFERASE"/>
    <property type="match status" value="1"/>
</dbReference>
<dbReference type="GO" id="GO:0006487">
    <property type="term" value="P:protein N-linked glycosylation"/>
    <property type="evidence" value="ECO:0007669"/>
    <property type="project" value="TreeGrafter"/>
</dbReference>
<accession>D1YV30</accession>
<dbReference type="InParanoid" id="D1YV30"/>
<dbReference type="EMBL" id="AP011532">
    <property type="protein sequence ID" value="BAI60302.1"/>
    <property type="molecule type" value="Genomic_DNA"/>
</dbReference>
<sequence>MISVIVPAYNEEKRIEQTLRDYSEGLKASGRDFELLIVCDGNDRTAELAKPYGKVLEFGHRLGKGGGVLEGFKAARGEVVGFTDADNSLKVDQFLRLLDEMDRTGAGCVIADRKSKESMIMESQYLFRRFASEVFNFMLSRAIFGLRIRDSQCGGKVFKREYIDRVAPSMACKGFEFDVELLWRLKNAGCDIKEVPVVWKDDKASTFSFKYVPSMFFNLMKVRLGLYKKA</sequence>
<proteinExistence type="predicted"/>
<dbReference type="KEGG" id="mpd:MCP_0230"/>
<reference evidence="2 3" key="1">
    <citation type="journal article" date="2007" name="Appl. Environ. Microbiol.">
        <title>Isolation of key methanogens for global methane emission from rice paddy fields: a novel isolate affiliated with the clone cluster rice cluster I.</title>
        <authorList>
            <person name="Sakai S."/>
            <person name="Imachi H."/>
            <person name="Sekiguchi Y."/>
            <person name="Ohashi A."/>
            <person name="Harada H."/>
            <person name="Kamagata Y."/>
        </authorList>
    </citation>
    <scope>NUCLEOTIDE SEQUENCE [LARGE SCALE GENOMIC DNA]</scope>
    <source>
        <strain evidence="3">DSM 17711 / JCM 13418 / NBRC 101707 / SANAE</strain>
    </source>
</reference>
<dbReference type="RefSeq" id="WP_012898982.1">
    <property type="nucleotide sequence ID" value="NC_013665.1"/>
</dbReference>
<dbReference type="Proteomes" id="UP000001882">
    <property type="component" value="Chromosome"/>
</dbReference>
<feature type="domain" description="Glycosyltransferase 2-like" evidence="1">
    <location>
        <begin position="3"/>
        <end position="164"/>
    </location>
</feature>
<dbReference type="GeneID" id="8680364"/>
<evidence type="ECO:0000313" key="3">
    <source>
        <dbReference type="Proteomes" id="UP000001882"/>
    </source>
</evidence>
<dbReference type="Pfam" id="PF00535">
    <property type="entry name" value="Glycos_transf_2"/>
    <property type="match status" value="1"/>
</dbReference>
<name>D1YV30_METPS</name>
<dbReference type="InterPro" id="IPR029044">
    <property type="entry name" value="Nucleotide-diphossugar_trans"/>
</dbReference>
<reference evidence="2 3" key="2">
    <citation type="journal article" date="2008" name="Int. J. Syst. Evol. Microbiol.">
        <title>Methanocella paludicola gen. nov., sp. nov., a methane-producing archaeon, the first isolate of the lineage 'Rice Cluster I', and proposal of the new archaeal order Methanocellales ord. nov.</title>
        <authorList>
            <person name="Sakai S."/>
            <person name="Imachi H."/>
            <person name="Hanada S."/>
            <person name="Ohashi A."/>
            <person name="Harada H."/>
            <person name="Kamagata Y."/>
        </authorList>
    </citation>
    <scope>NUCLEOTIDE SEQUENCE [LARGE SCALE GENOMIC DNA]</scope>
    <source>
        <strain evidence="3">DSM 17711 / JCM 13418 / NBRC 101707 / SANAE</strain>
    </source>
</reference>